<dbReference type="EMBL" id="JAWMAJ010000055">
    <property type="protein sequence ID" value="MDV7217927.1"/>
    <property type="molecule type" value="Genomic_DNA"/>
</dbReference>
<dbReference type="SMART" id="SM00421">
    <property type="entry name" value="HTH_LUXR"/>
    <property type="match status" value="1"/>
</dbReference>
<dbReference type="PRINTS" id="PR00038">
    <property type="entry name" value="HTHLUXR"/>
</dbReference>
<proteinExistence type="predicted"/>
<evidence type="ECO:0000313" key="5">
    <source>
        <dbReference type="EMBL" id="MDV7217927.1"/>
    </source>
</evidence>
<keyword evidence="1" id="KW-0547">Nucleotide-binding</keyword>
<gene>
    <name evidence="5" type="ORF">R5A26_18405</name>
</gene>
<sequence>MSAEHPGTEGQDVGSGQDVGTGQGIATDLTGRSSELDLIRAVIDDTARLGGSLTLFGDPGVGKSALLDAAADLADARGMRTLRAAGAQFEANIAFAGLNQLLVPLVPLFAELGPDHESALRVALGFGEGATPSRILISTAALSLLLLAAREQPLVAIVDDAQWLDDASADVLSFVARRVAGTRVRVLSTVRTTGEPLRARGDVNSLTMRSLDDAESEALLLARYPDLAEHVRRRIVSEAQGNPLALVELPATLASDRYPTADMLPAVLPLTERLTRIFTARIAALAPETRDLLLLLALDGSGQALSTESVVGPDAADHLDIAERERIIVVDSRHSVVFRHPLVRSAVVELARPEQRRRAHRALAGCRRADPGRRAWHLADASYGPDEEVATLLQHESIQALKRGDPSAAVAAMTRSADLSPDPEHRSQRLAGAAYFAAEVMGDLQSVSQLLADARRLDADVGSLATASAAASLMLYSDADVVSAFRVLTTALRAPGAEPTAEEVNAAIWVLSVIASLNGRKEMWDPYLELVDKYRDLLPEGLLVRSEVVSNPALVSAEALRTLDQEIATLTTELDPGQIIRVGYVANDVDRLADLREPLLRVWQDAARTGAVASVTNALMLLCAESYLAGRWDDTQRFAEEGLERAESYGYVNFVWFLHYSRALAAAALGQQDEAEEPLEAMLSWSIPRQAFIVPQHVYRVRTLAAIGRGDFETAYTEAARISPHGLEPGTAHQLQLFVAYDQIEAAVRTGRTEQARGFVEAMLRMDITKISTRWALLVAAAQGLVSEGEAANAHFERALAAAPENLWPFERGRVLLAYGEHLRRERATVESRVHITAALTIFDRLRAAPWAERARTELGATGVSRRQTGSTDTRLTPQELQIATLAASGLTNKAIGERLHLSARTVSGHLYNVFPKLGVTARAGLRDALTALTAREDPPIPDAPSPRSAASWWSSGRP</sequence>
<feature type="region of interest" description="Disordered" evidence="3">
    <location>
        <begin position="936"/>
        <end position="959"/>
    </location>
</feature>
<feature type="domain" description="HTH luxR-type" evidence="4">
    <location>
        <begin position="869"/>
        <end position="934"/>
    </location>
</feature>
<evidence type="ECO:0000256" key="1">
    <source>
        <dbReference type="ARBA" id="ARBA00022741"/>
    </source>
</evidence>
<evidence type="ECO:0000256" key="2">
    <source>
        <dbReference type="ARBA" id="ARBA00022840"/>
    </source>
</evidence>
<dbReference type="InterPro" id="IPR027417">
    <property type="entry name" value="P-loop_NTPase"/>
</dbReference>
<keyword evidence="2" id="KW-0067">ATP-binding</keyword>
<dbReference type="PROSITE" id="PS00622">
    <property type="entry name" value="HTH_LUXR_1"/>
    <property type="match status" value="1"/>
</dbReference>
<dbReference type="CDD" id="cd06170">
    <property type="entry name" value="LuxR_C_like"/>
    <property type="match status" value="1"/>
</dbReference>
<dbReference type="InterPro" id="IPR011990">
    <property type="entry name" value="TPR-like_helical_dom_sf"/>
</dbReference>
<dbReference type="PANTHER" id="PTHR16305">
    <property type="entry name" value="TESTICULAR SOLUBLE ADENYLYL CYCLASE"/>
    <property type="match status" value="1"/>
</dbReference>
<feature type="region of interest" description="Disordered" evidence="3">
    <location>
        <begin position="1"/>
        <end position="28"/>
    </location>
</feature>
<dbReference type="InterPro" id="IPR036388">
    <property type="entry name" value="WH-like_DNA-bd_sf"/>
</dbReference>
<feature type="compositionally biased region" description="Low complexity" evidence="3">
    <location>
        <begin position="946"/>
        <end position="959"/>
    </location>
</feature>
<keyword evidence="6" id="KW-1185">Reference proteome</keyword>
<dbReference type="Pfam" id="PF13191">
    <property type="entry name" value="AAA_16"/>
    <property type="match status" value="1"/>
</dbReference>
<evidence type="ECO:0000259" key="4">
    <source>
        <dbReference type="PROSITE" id="PS50043"/>
    </source>
</evidence>
<accession>A0ABU4FBG9</accession>
<dbReference type="PROSITE" id="PS50043">
    <property type="entry name" value="HTH_LUXR_2"/>
    <property type="match status" value="1"/>
</dbReference>
<dbReference type="InterPro" id="IPR000792">
    <property type="entry name" value="Tscrpt_reg_LuxR_C"/>
</dbReference>
<evidence type="ECO:0000256" key="3">
    <source>
        <dbReference type="SAM" id="MobiDB-lite"/>
    </source>
</evidence>
<organism evidence="5 6">
    <name type="scientific">Streptomyces prunicolor</name>
    <dbReference type="NCBI Taxonomy" id="67348"/>
    <lineage>
        <taxon>Bacteria</taxon>
        <taxon>Bacillati</taxon>
        <taxon>Actinomycetota</taxon>
        <taxon>Actinomycetes</taxon>
        <taxon>Kitasatosporales</taxon>
        <taxon>Streptomycetaceae</taxon>
        <taxon>Streptomyces</taxon>
    </lineage>
</organism>
<name>A0ABU4FBG9_9ACTN</name>
<dbReference type="Proteomes" id="UP001187346">
    <property type="component" value="Unassembled WGS sequence"/>
</dbReference>
<dbReference type="Pfam" id="PF00196">
    <property type="entry name" value="GerE"/>
    <property type="match status" value="1"/>
</dbReference>
<reference evidence="5 6" key="1">
    <citation type="submission" date="2023-10" db="EMBL/GenBank/DDBJ databases">
        <title>Characterization of rhizosphere-enriched actinobacteria from wheat plants lab-grown on chernevaya soil.</title>
        <authorList>
            <person name="Tikhonova E.N."/>
            <person name="Konopkin A."/>
            <person name="Kravchenko I.K."/>
        </authorList>
    </citation>
    <scope>NUCLEOTIDE SEQUENCE [LARGE SCALE GENOMIC DNA]</scope>
    <source>
        <strain evidence="5 6">RR29</strain>
    </source>
</reference>
<dbReference type="InterPro" id="IPR016032">
    <property type="entry name" value="Sig_transdc_resp-reg_C-effctor"/>
</dbReference>
<dbReference type="Gene3D" id="1.25.40.10">
    <property type="entry name" value="Tetratricopeptide repeat domain"/>
    <property type="match status" value="1"/>
</dbReference>
<protein>
    <submittedName>
        <fullName evidence="5">AAA family ATPase</fullName>
    </submittedName>
</protein>
<dbReference type="InterPro" id="IPR041664">
    <property type="entry name" value="AAA_16"/>
</dbReference>
<dbReference type="SUPFAM" id="SSF52540">
    <property type="entry name" value="P-loop containing nucleoside triphosphate hydrolases"/>
    <property type="match status" value="1"/>
</dbReference>
<dbReference type="RefSeq" id="WP_317772076.1">
    <property type="nucleotide sequence ID" value="NZ_JAWMAJ010000055.1"/>
</dbReference>
<comment type="caution">
    <text evidence="5">The sequence shown here is derived from an EMBL/GenBank/DDBJ whole genome shotgun (WGS) entry which is preliminary data.</text>
</comment>
<dbReference type="Gene3D" id="1.10.10.10">
    <property type="entry name" value="Winged helix-like DNA-binding domain superfamily/Winged helix DNA-binding domain"/>
    <property type="match status" value="1"/>
</dbReference>
<dbReference type="SUPFAM" id="SSF46894">
    <property type="entry name" value="C-terminal effector domain of the bipartite response regulators"/>
    <property type="match status" value="1"/>
</dbReference>
<dbReference type="PANTHER" id="PTHR16305:SF35">
    <property type="entry name" value="TRANSCRIPTIONAL ACTIVATOR DOMAIN"/>
    <property type="match status" value="1"/>
</dbReference>
<evidence type="ECO:0000313" key="6">
    <source>
        <dbReference type="Proteomes" id="UP001187346"/>
    </source>
</evidence>